<feature type="domain" description="LIM zinc-binding" evidence="8">
    <location>
        <begin position="713"/>
        <end position="773"/>
    </location>
</feature>
<comment type="caution">
    <text evidence="9">The sequence shown here is derived from an EMBL/GenBank/DDBJ whole genome shotgun (WGS) entry which is preliminary data.</text>
</comment>
<dbReference type="PROSITE" id="PS50023">
    <property type="entry name" value="LIM_DOMAIN_2"/>
    <property type="match status" value="3"/>
</dbReference>
<name>A0AAV2AB97_9ARAC</name>
<dbReference type="Gene3D" id="2.10.110.10">
    <property type="entry name" value="Cysteine Rich Protein"/>
    <property type="match status" value="3"/>
</dbReference>
<dbReference type="CDD" id="cd09352">
    <property type="entry name" value="LIM1_Ajuba_like"/>
    <property type="match status" value="1"/>
</dbReference>
<feature type="region of interest" description="Disordered" evidence="7">
    <location>
        <begin position="246"/>
        <end position="282"/>
    </location>
</feature>
<dbReference type="GO" id="GO:0000932">
    <property type="term" value="C:P-body"/>
    <property type="evidence" value="ECO:0007669"/>
    <property type="project" value="TreeGrafter"/>
</dbReference>
<dbReference type="CDD" id="cd09355">
    <property type="entry name" value="LIM2_Ajuba_like"/>
    <property type="match status" value="1"/>
</dbReference>
<dbReference type="GO" id="GO:0005912">
    <property type="term" value="C:adherens junction"/>
    <property type="evidence" value="ECO:0007669"/>
    <property type="project" value="TreeGrafter"/>
</dbReference>
<keyword evidence="10" id="KW-1185">Reference proteome</keyword>
<dbReference type="GO" id="GO:0035331">
    <property type="term" value="P:negative regulation of hippo signaling"/>
    <property type="evidence" value="ECO:0007669"/>
    <property type="project" value="TreeGrafter"/>
</dbReference>
<dbReference type="InterPro" id="IPR047172">
    <property type="entry name" value="Ajuba-like"/>
</dbReference>
<feature type="domain" description="LIM zinc-binding" evidence="8">
    <location>
        <begin position="776"/>
        <end position="842"/>
    </location>
</feature>
<dbReference type="GO" id="GO:0005634">
    <property type="term" value="C:nucleus"/>
    <property type="evidence" value="ECO:0007669"/>
    <property type="project" value="TreeGrafter"/>
</dbReference>
<keyword evidence="5 6" id="KW-0440">LIM domain</keyword>
<dbReference type="GO" id="GO:0003714">
    <property type="term" value="F:transcription corepressor activity"/>
    <property type="evidence" value="ECO:0007669"/>
    <property type="project" value="TreeGrafter"/>
</dbReference>
<dbReference type="PANTHER" id="PTHR24219:SF4">
    <property type="entry name" value="LIM DOMAIN-CONTAINING PROTEIN JUB"/>
    <property type="match status" value="1"/>
</dbReference>
<dbReference type="GO" id="GO:0005667">
    <property type="term" value="C:transcription regulator complex"/>
    <property type="evidence" value="ECO:0007669"/>
    <property type="project" value="TreeGrafter"/>
</dbReference>
<dbReference type="GO" id="GO:0007010">
    <property type="term" value="P:cytoskeleton organization"/>
    <property type="evidence" value="ECO:0007669"/>
    <property type="project" value="TreeGrafter"/>
</dbReference>
<dbReference type="PANTHER" id="PTHR24219">
    <property type="entry name" value="LIM DOMAIN-CONTAINING PROTEIN JUB"/>
    <property type="match status" value="1"/>
</dbReference>
<keyword evidence="3" id="KW-0677">Repeat</keyword>
<dbReference type="InterPro" id="IPR047247">
    <property type="entry name" value="Ajuba-like_LIM2"/>
</dbReference>
<evidence type="ECO:0000256" key="2">
    <source>
        <dbReference type="ARBA" id="ARBA00022723"/>
    </source>
</evidence>
<dbReference type="InterPro" id="IPR001781">
    <property type="entry name" value="Znf_LIM"/>
</dbReference>
<sequence>MDAYDEDFEEDASRILKDLSLFEVPSRECFSANSTTLKKSETSAGEDFEKKRELYANLNLESHPNLQANKTYSNVPPESYYAKIRPKQVSVQHGYGSDGLLLRSSQTALDPRSVQISNAAYLSSIKQNDVSSNLLHANRSLGAIESFVKSGQTVKIKDPPAYSKIDRASVIAASKFPTPKQPLPVSVNNSSLNVSLSNGLHKVTLSGSSSSINKQYLQVNDHNQLKYSNIPNKNLLSSISAITNRHGHDSLHSSPRSSLSSSSGSRESQNSGSPRTSYTGPIYENLSSIRSTNNILPETIPKINASSVPQDILQFSRPSSSLDSKHPNSCCIGVVPKPPPPYPYPKTPEPPIYANLQELSLNPRVPATHSGTSISVSSLNNSVHQQVAPPSYPYASTPSYNSVNHATHVTSSVGKDHPLVSAGYSCQPVSATNVYQVSSGSTQQCQQATGPIGNVIYTQNKVSTPTNQLLNSYLGNSTVSLALRQSNLSNSFTPIQNNQLSHQSANSSLINSTHSLISSQNLQSINSSLVGSTHSLISNHSYVSPVPNHCHSREPSVLAKMQLPQPAHSQILTSSMTPKSVSAGQLPPPPPYPGTGFKPNTLNSKTLLPYNVTPPRQKGPTEAEKKIEALTKQIEDEMESNPEGEFFGICHTCGEKVTGAGQACQAMGNLYHTNCFICCSCGRALRGKAFYNVHGKVYCEEDYLYSGFQQTAEKCGVCGHLIMDMILQAMGKSYHPGCFRCCVCNDCLDGVPFTIDMDNKIYCVIDYHKMFAPKCAACGHAITPVEGTDETVRVVSMDRDFHVDCYVCEDCGLQLTDEPDKRCYPLDGHLLCQECHVHRLEVMSNSSVCDSVNKIM</sequence>
<dbReference type="SMART" id="SM00132">
    <property type="entry name" value="LIM"/>
    <property type="match status" value="3"/>
</dbReference>
<evidence type="ECO:0000256" key="3">
    <source>
        <dbReference type="ARBA" id="ARBA00022737"/>
    </source>
</evidence>
<dbReference type="GO" id="GO:0001666">
    <property type="term" value="P:response to hypoxia"/>
    <property type="evidence" value="ECO:0007669"/>
    <property type="project" value="TreeGrafter"/>
</dbReference>
<keyword evidence="4 6" id="KW-0862">Zinc</keyword>
<reference evidence="9 10" key="1">
    <citation type="submission" date="2024-04" db="EMBL/GenBank/DDBJ databases">
        <authorList>
            <person name="Rising A."/>
            <person name="Reimegard J."/>
            <person name="Sonavane S."/>
            <person name="Akerstrom W."/>
            <person name="Nylinder S."/>
            <person name="Hedman E."/>
            <person name="Kallberg Y."/>
        </authorList>
    </citation>
    <scope>NUCLEOTIDE SEQUENCE [LARGE SCALE GENOMIC DNA]</scope>
</reference>
<dbReference type="FunFam" id="2.10.110.10:FF:000036">
    <property type="entry name" value="LIM domain-containing protein 1"/>
    <property type="match status" value="1"/>
</dbReference>
<dbReference type="Pfam" id="PF00412">
    <property type="entry name" value="LIM"/>
    <property type="match status" value="3"/>
</dbReference>
<evidence type="ECO:0000256" key="4">
    <source>
        <dbReference type="ARBA" id="ARBA00022833"/>
    </source>
</evidence>
<dbReference type="InterPro" id="IPR047248">
    <property type="entry name" value="Ajuba-like_LIM3"/>
</dbReference>
<dbReference type="InterPro" id="IPR047245">
    <property type="entry name" value="Ajuba-like_LIM1"/>
</dbReference>
<dbReference type="EMBL" id="CAXIEN010000141">
    <property type="protein sequence ID" value="CAL1281203.1"/>
    <property type="molecule type" value="Genomic_DNA"/>
</dbReference>
<feature type="domain" description="LIM zinc-binding" evidence="8">
    <location>
        <begin position="648"/>
        <end position="709"/>
    </location>
</feature>
<proteinExistence type="inferred from homology"/>
<evidence type="ECO:0000256" key="5">
    <source>
        <dbReference type="ARBA" id="ARBA00023038"/>
    </source>
</evidence>
<evidence type="ECO:0000313" key="10">
    <source>
        <dbReference type="Proteomes" id="UP001497382"/>
    </source>
</evidence>
<dbReference type="CDD" id="cd09438">
    <property type="entry name" value="LIM3_Ajuba_like"/>
    <property type="match status" value="1"/>
</dbReference>
<dbReference type="FunFam" id="2.10.110.10:FF:000028">
    <property type="entry name" value="LIM domain-containing protein 1"/>
    <property type="match status" value="1"/>
</dbReference>
<dbReference type="Proteomes" id="UP001497382">
    <property type="component" value="Unassembled WGS sequence"/>
</dbReference>
<organism evidence="9 10">
    <name type="scientific">Larinioides sclopetarius</name>
    <dbReference type="NCBI Taxonomy" id="280406"/>
    <lineage>
        <taxon>Eukaryota</taxon>
        <taxon>Metazoa</taxon>
        <taxon>Ecdysozoa</taxon>
        <taxon>Arthropoda</taxon>
        <taxon>Chelicerata</taxon>
        <taxon>Arachnida</taxon>
        <taxon>Araneae</taxon>
        <taxon>Araneomorphae</taxon>
        <taxon>Entelegynae</taxon>
        <taxon>Araneoidea</taxon>
        <taxon>Araneidae</taxon>
        <taxon>Larinioides</taxon>
    </lineage>
</organism>
<accession>A0AAV2AB97</accession>
<dbReference type="PROSITE" id="PS00478">
    <property type="entry name" value="LIM_DOMAIN_1"/>
    <property type="match status" value="1"/>
</dbReference>
<protein>
    <recommendedName>
        <fullName evidence="8">LIM zinc-binding domain-containing protein</fullName>
    </recommendedName>
</protein>
<comment type="similarity">
    <text evidence="1">Belongs to the zyxin/ajuba family.</text>
</comment>
<keyword evidence="2 6" id="KW-0479">Metal-binding</keyword>
<dbReference type="FunFam" id="2.10.110.10:FF:000037">
    <property type="entry name" value="LIM domain-containing protein 1"/>
    <property type="match status" value="1"/>
</dbReference>
<evidence type="ECO:0000313" key="9">
    <source>
        <dbReference type="EMBL" id="CAL1281203.1"/>
    </source>
</evidence>
<evidence type="ECO:0000259" key="8">
    <source>
        <dbReference type="PROSITE" id="PS50023"/>
    </source>
</evidence>
<evidence type="ECO:0000256" key="6">
    <source>
        <dbReference type="PROSITE-ProRule" id="PRU00125"/>
    </source>
</evidence>
<feature type="compositionally biased region" description="Low complexity" evidence="7">
    <location>
        <begin position="252"/>
        <end position="274"/>
    </location>
</feature>
<dbReference type="SUPFAM" id="SSF57716">
    <property type="entry name" value="Glucocorticoid receptor-like (DNA-binding domain)"/>
    <property type="match status" value="3"/>
</dbReference>
<evidence type="ECO:0000256" key="1">
    <source>
        <dbReference type="ARBA" id="ARBA00009611"/>
    </source>
</evidence>
<dbReference type="GO" id="GO:0046872">
    <property type="term" value="F:metal ion binding"/>
    <property type="evidence" value="ECO:0007669"/>
    <property type="project" value="UniProtKB-KW"/>
</dbReference>
<evidence type="ECO:0000256" key="7">
    <source>
        <dbReference type="SAM" id="MobiDB-lite"/>
    </source>
</evidence>
<dbReference type="AlphaFoldDB" id="A0AAV2AB97"/>
<gene>
    <name evidence="9" type="ORF">LARSCL_LOCUS11438</name>
</gene>